<protein>
    <submittedName>
        <fullName evidence="8">Apoptotic enhancer 1 protein</fullName>
    </submittedName>
</protein>
<keyword evidence="4 6" id="KW-0040">ANK repeat</keyword>
<feature type="compositionally biased region" description="Low complexity" evidence="7">
    <location>
        <begin position="752"/>
        <end position="768"/>
    </location>
</feature>
<dbReference type="GO" id="GO:0002039">
    <property type="term" value="F:p53 binding"/>
    <property type="evidence" value="ECO:0007669"/>
    <property type="project" value="InterPro"/>
</dbReference>
<dbReference type="Pfam" id="PF12796">
    <property type="entry name" value="Ank_2"/>
    <property type="match status" value="1"/>
</dbReference>
<feature type="compositionally biased region" description="Low complexity" evidence="7">
    <location>
        <begin position="592"/>
        <end position="609"/>
    </location>
</feature>
<keyword evidence="9" id="KW-1185">Reference proteome</keyword>
<evidence type="ECO:0000256" key="1">
    <source>
        <dbReference type="ARBA" id="ARBA00004123"/>
    </source>
</evidence>
<feature type="region of interest" description="Disordered" evidence="7">
    <location>
        <begin position="782"/>
        <end position="832"/>
    </location>
</feature>
<feature type="compositionally biased region" description="Basic and acidic residues" evidence="7">
    <location>
        <begin position="731"/>
        <end position="742"/>
    </location>
</feature>
<dbReference type="SMART" id="SM00248">
    <property type="entry name" value="ANK"/>
    <property type="match status" value="2"/>
</dbReference>
<feature type="region of interest" description="Disordered" evidence="7">
    <location>
        <begin position="475"/>
        <end position="494"/>
    </location>
</feature>
<dbReference type="InterPro" id="IPR036770">
    <property type="entry name" value="Ankyrin_rpt-contain_sf"/>
</dbReference>
<dbReference type="SUPFAM" id="SSF50044">
    <property type="entry name" value="SH3-domain"/>
    <property type="match status" value="1"/>
</dbReference>
<comment type="caution">
    <text evidence="8">The sequence shown here is derived from an EMBL/GenBank/DDBJ whole genome shotgun (WGS) entry which is preliminary data.</text>
</comment>
<keyword evidence="3" id="KW-0677">Repeat</keyword>
<feature type="region of interest" description="Disordered" evidence="7">
    <location>
        <begin position="1215"/>
        <end position="1234"/>
    </location>
</feature>
<feature type="compositionally biased region" description="Low complexity" evidence="7">
    <location>
        <begin position="889"/>
        <end position="898"/>
    </location>
</feature>
<sequence length="1265" mass="135823">MQQSRPRGSTVNLGLSVPANAGHGIKAHLVAGPSIHAHNSSNISGGSGVGGGGSSSSSGSNKQSPHPSLQSPYPPQGAPLPGQPVNLSQHLRSDPMRGSGVTYLSSPSSHHVLTGTHFDPGPPSSNPANCIGTRKSSHPSTVTSLERVDKPAAPLPLRKQRTTSPPIAHADQYYPGHQQRLPYHPTGQHRSSQSSEVPESKVRSVWPSQRHGHTEGTEYSYAYGDSSNSSYVSNRNSGGSSDLTTPSSPRRSPRSAGVTEFSRTGTAASGTQAVNLYNPHQGYVRQATVVQAPASEAVPTTSVVEGLNTGISSSAAVSKRVHSYSDQPTRTSPDRYAVPSDTGSEMTVSELRSIAERQRQQLSRQVHQIQSREERLAYLRATQLSREGSEKIPSAGSELTHEQERRLQKLRSYRGQTERTRLTNESIVKEIDNFARLLSSNEHELDACRRRKEESQRILSLISHCLSCIANIPGQRKSGTSARSEKDAATQERPIDLLSIHLPFTSDRDKKRWRDSLMEADYLDRQIALALSHNGPNQRSPSIPPGSTEFDLARTPNSRSCKSSATIPASTSGHETKPNVVTAGPSGDPTGSHQTSSSGFSSLLSRASSPPTNRRSSLRMLLQAANSAGSYAPNSKNSGTTPQTGVTFSFPRLKAPPRYASRAVINETYMRRIRRDRVENYKRTASEIYRANVDRMASKQQLPSTEPRSECRTPSFQDQSSAGSGSTLSPSEDHLEQTDGHHPASAPEARQSSPLDSESSSSSSSLELVGIDSTGLNVVQKQESGASPIDEEAKHSQGDLDSGLGGSDDTGPSERTQTTAFNEPLNTNDDSPGAVVYVVDVQAADPNETITSPSSDLKPILRKSPKSQNSHTTKASDSGLDITSDATPSSNSSQSRTNSVRFHPLALLLDAALEGDIDLVKKAAAQVSDVSEPNDEGITALHNAVCAGRMDIAEFLVRTAGADVNAGDTDGWTPLHCAASCANLPLARLLVEHGASLHARTLSDQETPLEKCDQGDDEAECEEYLYFQQERLGSAASGRVYVLFPRGLEAAGPGSADAHLEPDELAVWPNEPLSIIDREPDGETEWMMAEKADGTRGLIPRSHISCYPLVRVPPASLPIPLRTPKPRRFEWWDDDDVDVDVNEMGDATGGDDNDSGRSEVMADDDEEELTAAVDEVRGAQEEPRSPVLVEVDVSQIDATDVELIAEPISSVVNSAESSQSKSDGNNSVTNVTVSSRLNIDPVEKSTDLVESNNNNADVRDLKTAL</sequence>
<comment type="subcellular location">
    <subcellularLocation>
        <location evidence="1">Nucleus</location>
    </subcellularLocation>
</comment>
<feature type="compositionally biased region" description="Polar residues" evidence="7">
    <location>
        <begin position="102"/>
        <end position="111"/>
    </location>
</feature>
<feature type="compositionally biased region" description="Low complexity" evidence="7">
    <location>
        <begin position="720"/>
        <end position="730"/>
    </location>
</feature>
<organism evidence="8 9">
    <name type="scientific">Fasciola gigantica</name>
    <name type="common">Giant liver fluke</name>
    <dbReference type="NCBI Taxonomy" id="46835"/>
    <lineage>
        <taxon>Eukaryota</taxon>
        <taxon>Metazoa</taxon>
        <taxon>Spiralia</taxon>
        <taxon>Lophotrochozoa</taxon>
        <taxon>Platyhelminthes</taxon>
        <taxon>Trematoda</taxon>
        <taxon>Digenea</taxon>
        <taxon>Plagiorchiida</taxon>
        <taxon>Echinostomata</taxon>
        <taxon>Echinostomatoidea</taxon>
        <taxon>Fasciolidae</taxon>
        <taxon>Fasciola</taxon>
    </lineage>
</organism>
<evidence type="ECO:0000256" key="2">
    <source>
        <dbReference type="ARBA" id="ARBA00022703"/>
    </source>
</evidence>
<feature type="region of interest" description="Disordered" evidence="7">
    <location>
        <begin position="1244"/>
        <end position="1265"/>
    </location>
</feature>
<evidence type="ECO:0000313" key="9">
    <source>
        <dbReference type="Proteomes" id="UP000316759"/>
    </source>
</evidence>
<reference evidence="8 9" key="1">
    <citation type="submission" date="2019-04" db="EMBL/GenBank/DDBJ databases">
        <title>Annotation for the trematode Fasciola gigantica.</title>
        <authorList>
            <person name="Choi Y.-J."/>
        </authorList>
    </citation>
    <scope>NUCLEOTIDE SEQUENCE [LARGE SCALE GENOMIC DNA]</scope>
    <source>
        <strain evidence="8">Uganda_cow_1</strain>
    </source>
</reference>
<dbReference type="InterPro" id="IPR002110">
    <property type="entry name" value="Ankyrin_rpt"/>
</dbReference>
<feature type="compositionally biased region" description="Low complexity" evidence="7">
    <location>
        <begin position="224"/>
        <end position="250"/>
    </location>
</feature>
<evidence type="ECO:0000256" key="4">
    <source>
        <dbReference type="ARBA" id="ARBA00023043"/>
    </source>
</evidence>
<evidence type="ECO:0000313" key="8">
    <source>
        <dbReference type="EMBL" id="TPP65167.1"/>
    </source>
</evidence>
<feature type="compositionally biased region" description="Polar residues" evidence="7">
    <location>
        <begin position="555"/>
        <end position="573"/>
    </location>
</feature>
<feature type="compositionally biased region" description="Pro residues" evidence="7">
    <location>
        <begin position="72"/>
        <end position="82"/>
    </location>
</feature>
<dbReference type="Proteomes" id="UP000316759">
    <property type="component" value="Unassembled WGS sequence"/>
</dbReference>
<feature type="compositionally biased region" description="Polar residues" evidence="7">
    <location>
        <begin position="866"/>
        <end position="876"/>
    </location>
</feature>
<dbReference type="SUPFAM" id="SSF48403">
    <property type="entry name" value="Ankyrin repeat"/>
    <property type="match status" value="1"/>
</dbReference>
<accession>A0A504Z3R3</accession>
<dbReference type="AlphaFoldDB" id="A0A504Z3R3"/>
<feature type="repeat" description="ANK" evidence="6">
    <location>
        <begin position="936"/>
        <end position="969"/>
    </location>
</feature>
<keyword evidence="5" id="KW-0539">Nucleus</keyword>
<dbReference type="STRING" id="46835.A0A504Z3R3"/>
<dbReference type="PANTHER" id="PTHR24131:SF10">
    <property type="entry name" value="ANKYRIN-REPEAT, SH3-DOMAIN, AND PROLINE-RICH-REGION CONTAINING PROTEIN, ISOFORM B"/>
    <property type="match status" value="1"/>
</dbReference>
<evidence type="ECO:0000256" key="3">
    <source>
        <dbReference type="ARBA" id="ARBA00022737"/>
    </source>
</evidence>
<feature type="compositionally biased region" description="Gly residues" evidence="7">
    <location>
        <begin position="45"/>
        <end position="54"/>
    </location>
</feature>
<name>A0A504Z3R3_FASGI</name>
<feature type="compositionally biased region" description="Polar residues" evidence="7">
    <location>
        <begin position="62"/>
        <end position="71"/>
    </location>
</feature>
<feature type="region of interest" description="Disordered" evidence="7">
    <location>
        <begin position="532"/>
        <end position="650"/>
    </location>
</feature>
<keyword evidence="2" id="KW-0053">Apoptosis</keyword>
<proteinExistence type="predicted"/>
<dbReference type="GO" id="GO:0006915">
    <property type="term" value="P:apoptotic process"/>
    <property type="evidence" value="ECO:0007669"/>
    <property type="project" value="UniProtKB-KW"/>
</dbReference>
<feature type="region of interest" description="Disordered" evidence="7">
    <location>
        <begin position="847"/>
        <end position="898"/>
    </location>
</feature>
<feature type="compositionally biased region" description="Polar residues" evidence="7">
    <location>
        <begin position="1223"/>
        <end position="1234"/>
    </location>
</feature>
<feature type="compositionally biased region" description="Polar residues" evidence="7">
    <location>
        <begin position="188"/>
        <end position="197"/>
    </location>
</feature>
<dbReference type="EMBL" id="SUNJ01003546">
    <property type="protein sequence ID" value="TPP65167.1"/>
    <property type="molecule type" value="Genomic_DNA"/>
</dbReference>
<dbReference type="InterPro" id="IPR036028">
    <property type="entry name" value="SH3-like_dom_sf"/>
</dbReference>
<dbReference type="PANTHER" id="PTHR24131">
    <property type="entry name" value="APOPTOSIS-STIMULATING OF P53 PROTEIN"/>
    <property type="match status" value="1"/>
</dbReference>
<dbReference type="Gene3D" id="1.25.40.20">
    <property type="entry name" value="Ankyrin repeat-containing domain"/>
    <property type="match status" value="1"/>
</dbReference>
<evidence type="ECO:0000256" key="6">
    <source>
        <dbReference type="PROSITE-ProRule" id="PRU00023"/>
    </source>
</evidence>
<feature type="region of interest" description="Disordered" evidence="7">
    <location>
        <begin position="32"/>
        <end position="267"/>
    </location>
</feature>
<dbReference type="PROSITE" id="PS50297">
    <property type="entry name" value="ANK_REP_REGION"/>
    <property type="match status" value="1"/>
</dbReference>
<feature type="compositionally biased region" description="Basic and acidic residues" evidence="7">
    <location>
        <begin position="483"/>
        <end position="494"/>
    </location>
</feature>
<dbReference type="GO" id="GO:0042981">
    <property type="term" value="P:regulation of apoptotic process"/>
    <property type="evidence" value="ECO:0007669"/>
    <property type="project" value="InterPro"/>
</dbReference>
<feature type="region of interest" description="Disordered" evidence="7">
    <location>
        <begin position="692"/>
        <end position="769"/>
    </location>
</feature>
<feature type="compositionally biased region" description="Polar residues" evidence="7">
    <location>
        <begin position="624"/>
        <end position="647"/>
    </location>
</feature>
<feature type="compositionally biased region" description="Polar residues" evidence="7">
    <location>
        <begin position="698"/>
        <end position="719"/>
    </location>
</feature>
<gene>
    <name evidence="8" type="ORF">FGIG_01785</name>
</gene>
<evidence type="ECO:0000256" key="5">
    <source>
        <dbReference type="ARBA" id="ARBA00023242"/>
    </source>
</evidence>
<feature type="region of interest" description="Disordered" evidence="7">
    <location>
        <begin position="1141"/>
        <end position="1167"/>
    </location>
</feature>
<feature type="region of interest" description="Disordered" evidence="7">
    <location>
        <begin position="322"/>
        <end position="344"/>
    </location>
</feature>
<evidence type="ECO:0000256" key="7">
    <source>
        <dbReference type="SAM" id="MobiDB-lite"/>
    </source>
</evidence>
<feature type="compositionally biased region" description="Polar residues" evidence="7">
    <location>
        <begin position="813"/>
        <end position="830"/>
    </location>
</feature>
<feature type="repeat" description="ANK" evidence="6">
    <location>
        <begin position="970"/>
        <end position="1002"/>
    </location>
</feature>
<feature type="compositionally biased region" description="Acidic residues" evidence="7">
    <location>
        <begin position="1141"/>
        <end position="1153"/>
    </location>
</feature>
<dbReference type="OrthoDB" id="10038642at2759"/>
<dbReference type="InterPro" id="IPR047163">
    <property type="entry name" value="ASPP1/2"/>
</dbReference>
<dbReference type="GO" id="GO:0005634">
    <property type="term" value="C:nucleus"/>
    <property type="evidence" value="ECO:0007669"/>
    <property type="project" value="UniProtKB-SubCell"/>
</dbReference>
<dbReference type="PROSITE" id="PS50088">
    <property type="entry name" value="ANK_REPEAT"/>
    <property type="match status" value="2"/>
</dbReference>